<reference evidence="1 2" key="1">
    <citation type="journal article" date="2024" name="G3 (Bethesda)">
        <title>Genome assembly of Hibiscus sabdariffa L. provides insights into metabolisms of medicinal natural products.</title>
        <authorList>
            <person name="Kim T."/>
        </authorList>
    </citation>
    <scope>NUCLEOTIDE SEQUENCE [LARGE SCALE GENOMIC DNA]</scope>
    <source>
        <strain evidence="1">TK-2024</strain>
        <tissue evidence="1">Old leaves</tissue>
    </source>
</reference>
<keyword evidence="2" id="KW-1185">Reference proteome</keyword>
<accession>A0ABR2RZ86</accession>
<proteinExistence type="predicted"/>
<dbReference type="Proteomes" id="UP001396334">
    <property type="component" value="Unassembled WGS sequence"/>
</dbReference>
<gene>
    <name evidence="1" type="ORF">V6N11_001176</name>
</gene>
<evidence type="ECO:0000313" key="2">
    <source>
        <dbReference type="Proteomes" id="UP001396334"/>
    </source>
</evidence>
<name>A0ABR2RZ86_9ROSI</name>
<sequence>MKLMSAFLSHGFEGNHMPSLKEIADLPSYSHKIATIGISLVQEAFVKVDMLMLDVFKASLLGPISVSSNCLGNACFRPSVVSEFFKRSLVFRLKCHVNVETSQSNFTLEAGL</sequence>
<dbReference type="EMBL" id="JBBPBN010000019">
    <property type="protein sequence ID" value="KAK9018197.1"/>
    <property type="molecule type" value="Genomic_DNA"/>
</dbReference>
<comment type="caution">
    <text evidence="1">The sequence shown here is derived from an EMBL/GenBank/DDBJ whole genome shotgun (WGS) entry which is preliminary data.</text>
</comment>
<evidence type="ECO:0000313" key="1">
    <source>
        <dbReference type="EMBL" id="KAK9018197.1"/>
    </source>
</evidence>
<organism evidence="1 2">
    <name type="scientific">Hibiscus sabdariffa</name>
    <name type="common">roselle</name>
    <dbReference type="NCBI Taxonomy" id="183260"/>
    <lineage>
        <taxon>Eukaryota</taxon>
        <taxon>Viridiplantae</taxon>
        <taxon>Streptophyta</taxon>
        <taxon>Embryophyta</taxon>
        <taxon>Tracheophyta</taxon>
        <taxon>Spermatophyta</taxon>
        <taxon>Magnoliopsida</taxon>
        <taxon>eudicotyledons</taxon>
        <taxon>Gunneridae</taxon>
        <taxon>Pentapetalae</taxon>
        <taxon>rosids</taxon>
        <taxon>malvids</taxon>
        <taxon>Malvales</taxon>
        <taxon>Malvaceae</taxon>
        <taxon>Malvoideae</taxon>
        <taxon>Hibiscus</taxon>
    </lineage>
</organism>
<protein>
    <submittedName>
        <fullName evidence="1">Uncharacterized protein</fullName>
    </submittedName>
</protein>